<comment type="caution">
    <text evidence="7">The sequence shown here is derived from an EMBL/GenBank/DDBJ whole genome shotgun (WGS) entry which is preliminary data.</text>
</comment>
<dbReference type="Gene3D" id="1.10.1740.10">
    <property type="match status" value="1"/>
</dbReference>
<dbReference type="PANTHER" id="PTHR43133:SF51">
    <property type="entry name" value="RNA POLYMERASE SIGMA FACTOR"/>
    <property type="match status" value="1"/>
</dbReference>
<accession>A0ABT9W1X9</accession>
<feature type="domain" description="RNA polymerase sigma-70 region 2" evidence="5">
    <location>
        <begin position="20"/>
        <end position="86"/>
    </location>
</feature>
<dbReference type="InterPro" id="IPR013249">
    <property type="entry name" value="RNA_pol_sigma70_r4_t2"/>
</dbReference>
<feature type="domain" description="RNA polymerase sigma factor 70 region 4 type 2" evidence="6">
    <location>
        <begin position="113"/>
        <end position="165"/>
    </location>
</feature>
<dbReference type="Pfam" id="PF04542">
    <property type="entry name" value="Sigma70_r2"/>
    <property type="match status" value="1"/>
</dbReference>
<evidence type="ECO:0000313" key="8">
    <source>
        <dbReference type="Proteomes" id="UP001235840"/>
    </source>
</evidence>
<evidence type="ECO:0000259" key="6">
    <source>
        <dbReference type="Pfam" id="PF08281"/>
    </source>
</evidence>
<keyword evidence="2" id="KW-0805">Transcription regulation</keyword>
<dbReference type="RefSeq" id="WP_307396077.1">
    <property type="nucleotide sequence ID" value="NZ_BAAADK010000014.1"/>
</dbReference>
<dbReference type="SUPFAM" id="SSF88659">
    <property type="entry name" value="Sigma3 and sigma4 domains of RNA polymerase sigma factors"/>
    <property type="match status" value="1"/>
</dbReference>
<comment type="similarity">
    <text evidence="1">Belongs to the sigma-70 factor family. ECF subfamily.</text>
</comment>
<dbReference type="InterPro" id="IPR013325">
    <property type="entry name" value="RNA_pol_sigma_r2"/>
</dbReference>
<organism evidence="7 8">
    <name type="scientific">Caldalkalibacillus horti</name>
    <dbReference type="NCBI Taxonomy" id="77523"/>
    <lineage>
        <taxon>Bacteria</taxon>
        <taxon>Bacillati</taxon>
        <taxon>Bacillota</taxon>
        <taxon>Bacilli</taxon>
        <taxon>Bacillales</taxon>
        <taxon>Bacillaceae</taxon>
        <taxon>Caldalkalibacillus</taxon>
    </lineage>
</organism>
<dbReference type="InterPro" id="IPR039425">
    <property type="entry name" value="RNA_pol_sigma-70-like"/>
</dbReference>
<dbReference type="InterPro" id="IPR014284">
    <property type="entry name" value="RNA_pol_sigma-70_dom"/>
</dbReference>
<dbReference type="Gene3D" id="1.10.10.10">
    <property type="entry name" value="Winged helix-like DNA-binding domain superfamily/Winged helix DNA-binding domain"/>
    <property type="match status" value="1"/>
</dbReference>
<proteinExistence type="inferred from homology"/>
<keyword evidence="8" id="KW-1185">Reference proteome</keyword>
<dbReference type="SUPFAM" id="SSF88946">
    <property type="entry name" value="Sigma2 domain of RNA polymerase sigma factors"/>
    <property type="match status" value="1"/>
</dbReference>
<evidence type="ECO:0000259" key="5">
    <source>
        <dbReference type="Pfam" id="PF04542"/>
    </source>
</evidence>
<dbReference type="NCBIfam" id="TIGR02937">
    <property type="entry name" value="sigma70-ECF"/>
    <property type="match status" value="1"/>
</dbReference>
<dbReference type="InterPro" id="IPR036388">
    <property type="entry name" value="WH-like_DNA-bd_sf"/>
</dbReference>
<name>A0ABT9W1X9_9BACI</name>
<dbReference type="InterPro" id="IPR013324">
    <property type="entry name" value="RNA_pol_sigma_r3/r4-like"/>
</dbReference>
<protein>
    <submittedName>
        <fullName evidence="7">RNA polymerase sigma-70 factor (ECF subfamily)</fullName>
    </submittedName>
</protein>
<dbReference type="Pfam" id="PF08281">
    <property type="entry name" value="Sigma70_r4_2"/>
    <property type="match status" value="1"/>
</dbReference>
<keyword evidence="4" id="KW-0804">Transcription</keyword>
<evidence type="ECO:0000256" key="1">
    <source>
        <dbReference type="ARBA" id="ARBA00010641"/>
    </source>
</evidence>
<evidence type="ECO:0000256" key="2">
    <source>
        <dbReference type="ARBA" id="ARBA00023015"/>
    </source>
</evidence>
<dbReference type="PANTHER" id="PTHR43133">
    <property type="entry name" value="RNA POLYMERASE ECF-TYPE SIGMA FACTO"/>
    <property type="match status" value="1"/>
</dbReference>
<keyword evidence="3" id="KW-0731">Sigma factor</keyword>
<evidence type="ECO:0000256" key="4">
    <source>
        <dbReference type="ARBA" id="ARBA00023163"/>
    </source>
</evidence>
<evidence type="ECO:0000313" key="7">
    <source>
        <dbReference type="EMBL" id="MDQ0167263.1"/>
    </source>
</evidence>
<reference evidence="7 8" key="1">
    <citation type="submission" date="2023-07" db="EMBL/GenBank/DDBJ databases">
        <title>Genomic Encyclopedia of Type Strains, Phase IV (KMG-IV): sequencing the most valuable type-strain genomes for metagenomic binning, comparative biology and taxonomic classification.</title>
        <authorList>
            <person name="Goeker M."/>
        </authorList>
    </citation>
    <scope>NUCLEOTIDE SEQUENCE [LARGE SCALE GENOMIC DNA]</scope>
    <source>
        <strain evidence="7 8">DSM 12751</strain>
    </source>
</reference>
<dbReference type="Proteomes" id="UP001235840">
    <property type="component" value="Unassembled WGS sequence"/>
</dbReference>
<sequence length="185" mass="22083">MEQKLIAQIQKGNREAFEQLYHRYAEYALRVATAITKSRTFAADAVQETFIRIYKNIQSFDRSRPFKPWFYRILINECHRFLEKKGKLIPTDHHWDNDLNLAQADQHDFEQYEDLYQAIGRLGDLYRIPIILKYLNEFSEKEIAELLELNQNTVKSRLLKGRQMLREEMERLSAKEGLSNGREKI</sequence>
<gene>
    <name evidence="7" type="ORF">J2S11_003188</name>
</gene>
<dbReference type="InterPro" id="IPR007627">
    <property type="entry name" value="RNA_pol_sigma70_r2"/>
</dbReference>
<dbReference type="EMBL" id="JAUSTY010000014">
    <property type="protein sequence ID" value="MDQ0167263.1"/>
    <property type="molecule type" value="Genomic_DNA"/>
</dbReference>
<evidence type="ECO:0000256" key="3">
    <source>
        <dbReference type="ARBA" id="ARBA00023082"/>
    </source>
</evidence>